<dbReference type="InterPro" id="IPR006597">
    <property type="entry name" value="Sel1-like"/>
</dbReference>
<dbReference type="Proteomes" id="UP000664800">
    <property type="component" value="Unassembled WGS sequence"/>
</dbReference>
<protein>
    <submittedName>
        <fullName evidence="4">Sel1 repeat family protein</fullName>
    </submittedName>
</protein>
<evidence type="ECO:0000313" key="2">
    <source>
        <dbReference type="EMBL" id="CAZ87242.1"/>
    </source>
</evidence>
<dbReference type="Proteomes" id="UP000002372">
    <property type="component" value="Chromosome"/>
</dbReference>
<dbReference type="RefSeq" id="WP_013104621.1">
    <property type="nucleotide sequence ID" value="NC_014145.1"/>
</dbReference>
<accession>D6CRK1</accession>
<keyword evidence="1" id="KW-0732">Signal</keyword>
<dbReference type="Gene3D" id="1.25.40.10">
    <property type="entry name" value="Tetratricopeptide repeat domain"/>
    <property type="match status" value="2"/>
</dbReference>
<dbReference type="Pfam" id="PF08238">
    <property type="entry name" value="Sel1"/>
    <property type="match status" value="4"/>
</dbReference>
<evidence type="ECO:0000313" key="3">
    <source>
        <dbReference type="EMBL" id="CQR30150.1"/>
    </source>
</evidence>
<dbReference type="EMBL" id="JAFKMR010000041">
    <property type="protein sequence ID" value="MBN8745753.1"/>
    <property type="molecule type" value="Genomic_DNA"/>
</dbReference>
<dbReference type="SMART" id="SM00671">
    <property type="entry name" value="SEL1"/>
    <property type="match status" value="3"/>
</dbReference>
<reference key="1">
    <citation type="submission" date="2009-07" db="EMBL/GenBank/DDBJ databases">
        <authorList>
            <person name="Genoscope - CEA"/>
        </authorList>
    </citation>
    <scope>NUCLEOTIDE SEQUENCE</scope>
    <source>
        <strain>3As</strain>
    </source>
</reference>
<dbReference type="InterPro" id="IPR011990">
    <property type="entry name" value="TPR-like_helical_dom_sf"/>
</dbReference>
<dbReference type="EMBL" id="CTRI01000006">
    <property type="protein sequence ID" value="CQR30150.1"/>
    <property type="molecule type" value="Genomic_DNA"/>
</dbReference>
<dbReference type="EMBL" id="FP475956">
    <property type="protein sequence ID" value="CAZ87242.1"/>
    <property type="molecule type" value="Genomic_DNA"/>
</dbReference>
<dbReference type="Proteomes" id="UP000078599">
    <property type="component" value="Unassembled WGS sequence"/>
</dbReference>
<sequence>MAYQSRTCRRVVSSVACALSLFVTIAAADAQSDVLDVSNWHSKRAAPVESADVLKHEAESGKLEAQLRYAKYLFDHDEKSIAVLWLTEANNQGSLEAEYLLGQLYENGDGVAQDFEQSRYFFGKAADQGYAPAQYKLGKLLINSEFDDPQMDTTSDRELQKKITRGVTLLRKSANSGYAPSQYEMGLLALNGNMTEKNPQEAFSYLKKAADQGVAAAAYMTATCYASGIGTAINTESAKQYLRKTIGLAGLESDYGRDAESKLKELGVSANH</sequence>
<gene>
    <name evidence="2" type="ordered locus">THI_0499</name>
    <name evidence="4" type="ORF">J0I24_15890</name>
    <name evidence="3" type="ORF">THICB1_140016</name>
</gene>
<dbReference type="SUPFAM" id="SSF81901">
    <property type="entry name" value="HCP-like"/>
    <property type="match status" value="2"/>
</dbReference>
<feature type="chain" id="PRO_5044729934" evidence="1">
    <location>
        <begin position="29"/>
        <end position="272"/>
    </location>
</feature>
<organism evidence="2 5">
    <name type="scientific">Thiomonas arsenitoxydans (strain DSM 22701 / CIP 110005 / 3As)</name>
    <dbReference type="NCBI Taxonomy" id="426114"/>
    <lineage>
        <taxon>Bacteria</taxon>
        <taxon>Pseudomonadati</taxon>
        <taxon>Pseudomonadota</taxon>
        <taxon>Betaproteobacteria</taxon>
        <taxon>Burkholderiales</taxon>
        <taxon>Thiomonas</taxon>
    </lineage>
</organism>
<dbReference type="PANTHER" id="PTHR11102:SF160">
    <property type="entry name" value="ERAD-ASSOCIATED E3 UBIQUITIN-PROTEIN LIGASE COMPONENT HRD3"/>
    <property type="match status" value="1"/>
</dbReference>
<keyword evidence="6" id="KW-1185">Reference proteome</keyword>
<reference evidence="3 6" key="4">
    <citation type="submission" date="2015-03" db="EMBL/GenBank/DDBJ databases">
        <authorList>
            <person name="Regsiter A."/>
            <person name="william w."/>
        </authorList>
    </citation>
    <scope>NUCLEOTIDE SEQUENCE [LARGE SCALE GENOMIC DNA]</scope>
    <source>
        <strain evidence="3 6">CB1</strain>
    </source>
</reference>
<reference evidence="5" key="2">
    <citation type="journal article" date="2010" name="PLoS Genet.">
        <title>Structure, function, and evolution of the Thiomonas spp. genome.</title>
        <authorList>
            <person name="Arsene-Ploetze F."/>
            <person name="Koechler S."/>
            <person name="Marchal M."/>
            <person name="Coppee J.Y."/>
            <person name="Chandler M."/>
            <person name="Bonnefoy V."/>
            <person name="Brochier-Armanet C."/>
            <person name="Barakat M."/>
            <person name="Barbe V."/>
            <person name="Battaglia-Brunet F."/>
            <person name="Bruneel O."/>
            <person name="Bryan C.G."/>
            <person name="Cleiss-Arnold J."/>
            <person name="Cruveiller S."/>
            <person name="Erhardt M."/>
            <person name="Heinrich-Salmeron A."/>
            <person name="Hommais F."/>
            <person name="Joulian C."/>
            <person name="Krin E."/>
            <person name="Lieutaud A."/>
            <person name="Lievremont D."/>
            <person name="Michel C."/>
            <person name="Muller D."/>
            <person name="Ortet P."/>
            <person name="Proux C."/>
            <person name="Siguier P."/>
            <person name="Roche D."/>
            <person name="Rouy Z."/>
            <person name="Salvignol G."/>
            <person name="Slyemi D."/>
            <person name="Talla E."/>
            <person name="Weiss S."/>
            <person name="Weissenbach J."/>
            <person name="Medigue C."/>
            <person name="Bertin P.N."/>
        </authorList>
    </citation>
    <scope>NUCLEOTIDE SEQUENCE [LARGE SCALE GENOMIC DNA]</scope>
    <source>
        <strain evidence="5">DSM 22701 / CIP 110005 / 3As</strain>
    </source>
</reference>
<evidence type="ECO:0000313" key="4">
    <source>
        <dbReference type="EMBL" id="MBN8745753.1"/>
    </source>
</evidence>
<feature type="signal peptide" evidence="1">
    <location>
        <begin position="1"/>
        <end position="28"/>
    </location>
</feature>
<evidence type="ECO:0000313" key="5">
    <source>
        <dbReference type="Proteomes" id="UP000002372"/>
    </source>
</evidence>
<evidence type="ECO:0000256" key="1">
    <source>
        <dbReference type="SAM" id="SignalP"/>
    </source>
</evidence>
<reference evidence="4" key="5">
    <citation type="submission" date="2021-02" db="EMBL/GenBank/DDBJ databases">
        <title>Thiocyanate and organic carbon inputs drive convergent selection for specific autotrophic Afipia and Thiobacillus strains within complex microbiomes.</title>
        <authorList>
            <person name="Huddy R.J."/>
            <person name="Sachdeva R."/>
            <person name="Kadzinga F."/>
            <person name="Kantor R.S."/>
            <person name="Harrison S.T.L."/>
            <person name="Banfield J.F."/>
        </authorList>
    </citation>
    <scope>NUCLEOTIDE SEQUENCE</scope>
    <source>
        <strain evidence="4">SCN18_13_7_16_R3_B_64_19</strain>
    </source>
</reference>
<dbReference type="HOGENOM" id="CLU_000288_36_7_4"/>
<name>D6CRK1_THIA3</name>
<dbReference type="PANTHER" id="PTHR11102">
    <property type="entry name" value="SEL-1-LIKE PROTEIN"/>
    <property type="match status" value="1"/>
</dbReference>
<evidence type="ECO:0000313" key="6">
    <source>
        <dbReference type="Proteomes" id="UP000078599"/>
    </source>
</evidence>
<dbReference type="AlphaFoldDB" id="D6CRK1"/>
<dbReference type="eggNOG" id="COG0790">
    <property type="taxonomic scope" value="Bacteria"/>
</dbReference>
<dbReference type="KEGG" id="thi:THI_0499"/>
<dbReference type="InterPro" id="IPR050767">
    <property type="entry name" value="Sel1_AlgK"/>
</dbReference>
<reference evidence="2" key="3">
    <citation type="submission" date="2010-07" db="EMBL/GenBank/DDBJ databases">
        <authorList>
            <person name="Genoscope - CEA"/>
        </authorList>
    </citation>
    <scope>NUCLEOTIDE SEQUENCE</scope>
    <source>
        <strain evidence="2">3As</strain>
    </source>
</reference>
<proteinExistence type="predicted"/>